<sequence>MRYRYLLIMFGLAVIMFFIDVYLFNKPSLISKLGWIIFMGLEAVCGYKLFDDDRH</sequence>
<dbReference type="AlphaFoldDB" id="A0A0R1YMK5"/>
<dbReference type="EMBL" id="AZFZ01000030">
    <property type="protein sequence ID" value="KRM43712.1"/>
    <property type="molecule type" value="Genomic_DNA"/>
</dbReference>
<dbReference type="RefSeq" id="WP_008212665.1">
    <property type="nucleotide sequence ID" value="NZ_AZFZ01000030.1"/>
</dbReference>
<evidence type="ECO:0000313" key="2">
    <source>
        <dbReference type="EMBL" id="KRM43712.1"/>
    </source>
</evidence>
<proteinExistence type="predicted"/>
<name>A0A0R1YMK5_9LACO</name>
<evidence type="ECO:0000313" key="3">
    <source>
        <dbReference type="Proteomes" id="UP000051010"/>
    </source>
</evidence>
<reference evidence="2 3" key="1">
    <citation type="journal article" date="2015" name="Genome Announc.">
        <title>Expanding the biotechnology potential of lactobacilli through comparative genomics of 213 strains and associated genera.</title>
        <authorList>
            <person name="Sun Z."/>
            <person name="Harris H.M."/>
            <person name="McCann A."/>
            <person name="Guo C."/>
            <person name="Argimon S."/>
            <person name="Zhang W."/>
            <person name="Yang X."/>
            <person name="Jeffery I.B."/>
            <person name="Cooney J.C."/>
            <person name="Kagawa T.F."/>
            <person name="Liu W."/>
            <person name="Song Y."/>
            <person name="Salvetti E."/>
            <person name="Wrobel A."/>
            <person name="Rasinkangas P."/>
            <person name="Parkhill J."/>
            <person name="Rea M.C."/>
            <person name="O'Sullivan O."/>
            <person name="Ritari J."/>
            <person name="Douillard F.P."/>
            <person name="Paul Ross R."/>
            <person name="Yang R."/>
            <person name="Briner A.E."/>
            <person name="Felis G.E."/>
            <person name="de Vos W.M."/>
            <person name="Barrangou R."/>
            <person name="Klaenhammer T.R."/>
            <person name="Caufield P.W."/>
            <person name="Cui Y."/>
            <person name="Zhang H."/>
            <person name="O'Toole P.W."/>
        </authorList>
    </citation>
    <scope>NUCLEOTIDE SEQUENCE [LARGE SCALE GENOMIC DNA]</scope>
    <source>
        <strain evidence="2 3">DSM 18390</strain>
    </source>
</reference>
<keyword evidence="1" id="KW-0812">Transmembrane</keyword>
<evidence type="ECO:0000256" key="1">
    <source>
        <dbReference type="SAM" id="Phobius"/>
    </source>
</evidence>
<feature type="transmembrane region" description="Helical" evidence="1">
    <location>
        <begin position="30"/>
        <end position="50"/>
    </location>
</feature>
<dbReference type="Proteomes" id="UP000051010">
    <property type="component" value="Unassembled WGS sequence"/>
</dbReference>
<keyword evidence="1" id="KW-1133">Transmembrane helix</keyword>
<accession>A0A0R1YMK5</accession>
<feature type="transmembrane region" description="Helical" evidence="1">
    <location>
        <begin position="5"/>
        <end position="24"/>
    </location>
</feature>
<organism evidence="2 3">
    <name type="scientific">Lentilactobacillus parafarraginis DSM 18390 = JCM 14109</name>
    <dbReference type="NCBI Taxonomy" id="1423786"/>
    <lineage>
        <taxon>Bacteria</taxon>
        <taxon>Bacillati</taxon>
        <taxon>Bacillota</taxon>
        <taxon>Bacilli</taxon>
        <taxon>Lactobacillales</taxon>
        <taxon>Lactobacillaceae</taxon>
        <taxon>Lentilactobacillus</taxon>
    </lineage>
</organism>
<keyword evidence="1" id="KW-0472">Membrane</keyword>
<comment type="caution">
    <text evidence="2">The sequence shown here is derived from an EMBL/GenBank/DDBJ whole genome shotgun (WGS) entry which is preliminary data.</text>
</comment>
<gene>
    <name evidence="2" type="ORF">FD47_GL001449</name>
</gene>
<dbReference type="PATRIC" id="fig|1423786.4.peg.1550"/>
<protein>
    <submittedName>
        <fullName evidence="2">Uncharacterized protein</fullName>
    </submittedName>
</protein>